<feature type="non-terminal residue" evidence="2">
    <location>
        <position position="1"/>
    </location>
</feature>
<organism evidence="2">
    <name type="scientific">marine metagenome</name>
    <dbReference type="NCBI Taxonomy" id="408172"/>
    <lineage>
        <taxon>unclassified sequences</taxon>
        <taxon>metagenomes</taxon>
        <taxon>ecological metagenomes</taxon>
    </lineage>
</organism>
<gene>
    <name evidence="2" type="ORF">METZ01_LOCUS249371</name>
</gene>
<protein>
    <recommendedName>
        <fullName evidence="1">LigXa-like C-terminal domain-containing protein</fullName>
    </recommendedName>
</protein>
<accession>A0A382IBB0</accession>
<evidence type="ECO:0000259" key="1">
    <source>
        <dbReference type="Pfam" id="PF19301"/>
    </source>
</evidence>
<dbReference type="AlphaFoldDB" id="A0A382IBB0"/>
<dbReference type="InterPro" id="IPR045623">
    <property type="entry name" value="LigXa_C"/>
</dbReference>
<name>A0A382IBB0_9ZZZZ</name>
<sequence>VGARRSAGHEQRYWRISQFLVPFYTMIPPVLIKDTDSRGSGYGGHAWVPIDDDNTWTWNFGCSPHQPYPEKGQNSGLEEQLDTTYRPIRNKDNDYELNREMQRTVNYTGIVGINTQDRAVQESMGSIVDRTSEHLGTTDAAVIAFRKRLIGLAMSLQEGVEPAAAANGDWYHVRSASAILNNNVVFDEGAAELLVATSAQ</sequence>
<evidence type="ECO:0000313" key="2">
    <source>
        <dbReference type="EMBL" id="SVB96517.1"/>
    </source>
</evidence>
<proteinExistence type="predicted"/>
<dbReference type="Pfam" id="PF19301">
    <property type="entry name" value="LigXa_C"/>
    <property type="match status" value="1"/>
</dbReference>
<dbReference type="Gene3D" id="3.90.380.10">
    <property type="entry name" value="Naphthalene 1,2-dioxygenase Alpha Subunit, Chain A, domain 1"/>
    <property type="match status" value="1"/>
</dbReference>
<reference evidence="2" key="1">
    <citation type="submission" date="2018-05" db="EMBL/GenBank/DDBJ databases">
        <authorList>
            <person name="Lanie J.A."/>
            <person name="Ng W.-L."/>
            <person name="Kazmierczak K.M."/>
            <person name="Andrzejewski T.M."/>
            <person name="Davidsen T.M."/>
            <person name="Wayne K.J."/>
            <person name="Tettelin H."/>
            <person name="Glass J.I."/>
            <person name="Rusch D."/>
            <person name="Podicherti R."/>
            <person name="Tsui H.-C.T."/>
            <person name="Winkler M.E."/>
        </authorList>
    </citation>
    <scope>NUCLEOTIDE SEQUENCE</scope>
</reference>
<feature type="domain" description="LigXa-like C-terminal" evidence="1">
    <location>
        <begin position="11"/>
        <end position="167"/>
    </location>
</feature>
<dbReference type="SUPFAM" id="SSF55961">
    <property type="entry name" value="Bet v1-like"/>
    <property type="match status" value="1"/>
</dbReference>
<dbReference type="EMBL" id="UINC01066134">
    <property type="protein sequence ID" value="SVB96517.1"/>
    <property type="molecule type" value="Genomic_DNA"/>
</dbReference>